<keyword evidence="1" id="KW-0645">Protease</keyword>
<feature type="domain" description="Retrotransposon gag" evidence="11">
    <location>
        <begin position="128"/>
        <end position="216"/>
    </location>
</feature>
<feature type="region of interest" description="Disordered" evidence="9">
    <location>
        <begin position="50"/>
        <end position="69"/>
    </location>
</feature>
<dbReference type="Pfam" id="PF08284">
    <property type="entry name" value="RVP_2"/>
    <property type="match status" value="1"/>
</dbReference>
<evidence type="ECO:0000256" key="4">
    <source>
        <dbReference type="ARBA" id="ARBA00022722"/>
    </source>
</evidence>
<keyword evidence="4" id="KW-0540">Nuclease</keyword>
<reference evidence="12" key="1">
    <citation type="journal article" date="2013" name="Nat. Biotechnol.">
        <title>Draft genome sequence of chickpea (Cicer arietinum) provides a resource for trait improvement.</title>
        <authorList>
            <person name="Varshney R.K."/>
            <person name="Song C."/>
            <person name="Saxena R.K."/>
            <person name="Azam S."/>
            <person name="Yu S."/>
            <person name="Sharpe A.G."/>
            <person name="Cannon S."/>
            <person name="Baek J."/>
            <person name="Rosen B.D."/>
            <person name="Tar'an B."/>
            <person name="Millan T."/>
            <person name="Zhang X."/>
            <person name="Ramsay L.D."/>
            <person name="Iwata A."/>
            <person name="Wang Y."/>
            <person name="Nelson W."/>
            <person name="Farmer A.D."/>
            <person name="Gaur P.M."/>
            <person name="Soderlund C."/>
            <person name="Penmetsa R.V."/>
            <person name="Xu C."/>
            <person name="Bharti A.K."/>
            <person name="He W."/>
            <person name="Winter P."/>
            <person name="Zhao S."/>
            <person name="Hane J.K."/>
            <person name="Carrasquilla-Garcia N."/>
            <person name="Condie J.A."/>
            <person name="Upadhyaya H.D."/>
            <person name="Luo M.C."/>
            <person name="Thudi M."/>
            <person name="Gowda C.L."/>
            <person name="Singh N.P."/>
            <person name="Lichtenzveig J."/>
            <person name="Gali K.K."/>
            <person name="Rubio J."/>
            <person name="Nadarajan N."/>
            <person name="Dolezel J."/>
            <person name="Bansal K.C."/>
            <person name="Xu X."/>
            <person name="Edwards D."/>
            <person name="Zhang G."/>
            <person name="Kahl G."/>
            <person name="Gil J."/>
            <person name="Singh K.B."/>
            <person name="Datta S.K."/>
            <person name="Jackson S.A."/>
            <person name="Wang J."/>
            <person name="Cook D.R."/>
        </authorList>
    </citation>
    <scope>NUCLEOTIDE SEQUENCE [LARGE SCALE GENOMIC DNA]</scope>
    <source>
        <strain evidence="12">cv. CDC Frontier</strain>
    </source>
</reference>
<dbReference type="InterPro" id="IPR043502">
    <property type="entry name" value="DNA/RNA_pol_sf"/>
</dbReference>
<dbReference type="RefSeq" id="XP_073219539.1">
    <property type="nucleotide sequence ID" value="XM_073363438.1"/>
</dbReference>
<dbReference type="PANTHER" id="PTHR24559">
    <property type="entry name" value="TRANSPOSON TY3-I GAG-POL POLYPROTEIN"/>
    <property type="match status" value="1"/>
</dbReference>
<dbReference type="InterPro" id="IPR000477">
    <property type="entry name" value="RT_dom"/>
</dbReference>
<dbReference type="PROSITE" id="PS00141">
    <property type="entry name" value="ASP_PROTEASE"/>
    <property type="match status" value="1"/>
</dbReference>
<dbReference type="Pfam" id="PF00078">
    <property type="entry name" value="RVT_1"/>
    <property type="match status" value="1"/>
</dbReference>
<dbReference type="InterPro" id="IPR021109">
    <property type="entry name" value="Peptidase_aspartic_dom_sf"/>
</dbReference>
<keyword evidence="6" id="KW-0378">Hydrolase</keyword>
<evidence type="ECO:0000256" key="9">
    <source>
        <dbReference type="SAM" id="MobiDB-lite"/>
    </source>
</evidence>
<dbReference type="STRING" id="3827.A0A1S2XEU5"/>
<feature type="domain" description="Reverse transcriptase" evidence="10">
    <location>
        <begin position="633"/>
        <end position="737"/>
    </location>
</feature>
<dbReference type="SUPFAM" id="SSF50630">
    <property type="entry name" value="Acid proteases"/>
    <property type="match status" value="1"/>
</dbReference>
<dbReference type="Gene3D" id="3.10.10.10">
    <property type="entry name" value="HIV Type 1 Reverse Transcriptase, subunit A, domain 1"/>
    <property type="match status" value="1"/>
</dbReference>
<dbReference type="GO" id="GO:0006508">
    <property type="term" value="P:proteolysis"/>
    <property type="evidence" value="ECO:0007669"/>
    <property type="project" value="UniProtKB-KW"/>
</dbReference>
<keyword evidence="5" id="KW-0255">Endonuclease</keyword>
<dbReference type="SUPFAM" id="SSF56672">
    <property type="entry name" value="DNA/RNA polymerases"/>
    <property type="match status" value="1"/>
</dbReference>
<dbReference type="InterPro" id="IPR053134">
    <property type="entry name" value="RNA-dir_DNA_polymerase"/>
</dbReference>
<dbReference type="GO" id="GO:0004190">
    <property type="term" value="F:aspartic-type endopeptidase activity"/>
    <property type="evidence" value="ECO:0007669"/>
    <property type="project" value="InterPro"/>
</dbReference>
<dbReference type="InterPro" id="IPR005162">
    <property type="entry name" value="Retrotrans_gag_dom"/>
</dbReference>
<evidence type="ECO:0000256" key="7">
    <source>
        <dbReference type="ARBA" id="ARBA00022918"/>
    </source>
</evidence>
<dbReference type="Gene3D" id="2.40.70.10">
    <property type="entry name" value="Acid Proteases"/>
    <property type="match status" value="1"/>
</dbReference>
<dbReference type="CDD" id="cd01647">
    <property type="entry name" value="RT_LTR"/>
    <property type="match status" value="1"/>
</dbReference>
<organism evidence="12 13">
    <name type="scientific">Cicer arietinum</name>
    <name type="common">Chickpea</name>
    <name type="synonym">Garbanzo</name>
    <dbReference type="NCBI Taxonomy" id="3827"/>
    <lineage>
        <taxon>Eukaryota</taxon>
        <taxon>Viridiplantae</taxon>
        <taxon>Streptophyta</taxon>
        <taxon>Embryophyta</taxon>
        <taxon>Tracheophyta</taxon>
        <taxon>Spermatophyta</taxon>
        <taxon>Magnoliopsida</taxon>
        <taxon>eudicotyledons</taxon>
        <taxon>Gunneridae</taxon>
        <taxon>Pentapetalae</taxon>
        <taxon>rosids</taxon>
        <taxon>fabids</taxon>
        <taxon>Fabales</taxon>
        <taxon>Fabaceae</taxon>
        <taxon>Papilionoideae</taxon>
        <taxon>50 kb inversion clade</taxon>
        <taxon>NPAAA clade</taxon>
        <taxon>Hologalegina</taxon>
        <taxon>IRL clade</taxon>
        <taxon>Cicereae</taxon>
        <taxon>Cicer</taxon>
    </lineage>
</organism>
<dbReference type="FunFam" id="3.10.10.10:FF:000007">
    <property type="entry name" value="Retrovirus-related Pol polyprotein from transposon 17.6-like Protein"/>
    <property type="match status" value="1"/>
</dbReference>
<dbReference type="InterPro" id="IPR001969">
    <property type="entry name" value="Aspartic_peptidase_AS"/>
</dbReference>
<dbReference type="AlphaFoldDB" id="A0A1S2XEU5"/>
<dbReference type="GeneID" id="101500384"/>
<dbReference type="Proteomes" id="UP000087171">
    <property type="component" value="Chromosome Ca1"/>
</dbReference>
<feature type="coiled-coil region" evidence="8">
    <location>
        <begin position="4"/>
        <end position="31"/>
    </location>
</feature>
<dbReference type="RefSeq" id="XP_004488259.1">
    <property type="nucleotide sequence ID" value="XM_004488202.1"/>
</dbReference>
<evidence type="ECO:0000256" key="6">
    <source>
        <dbReference type="ARBA" id="ARBA00022801"/>
    </source>
</evidence>
<gene>
    <name evidence="13" type="primary">LOC101500384</name>
</gene>
<dbReference type="eggNOG" id="KOG0017">
    <property type="taxonomic scope" value="Eukaryota"/>
</dbReference>
<evidence type="ECO:0000256" key="5">
    <source>
        <dbReference type="ARBA" id="ARBA00022759"/>
    </source>
</evidence>
<evidence type="ECO:0000259" key="11">
    <source>
        <dbReference type="Pfam" id="PF03732"/>
    </source>
</evidence>
<evidence type="ECO:0000313" key="12">
    <source>
        <dbReference type="Proteomes" id="UP000087171"/>
    </source>
</evidence>
<evidence type="ECO:0000256" key="2">
    <source>
        <dbReference type="ARBA" id="ARBA00022679"/>
    </source>
</evidence>
<evidence type="ECO:0000313" key="13">
    <source>
        <dbReference type="RefSeq" id="XP_004488259.1"/>
    </source>
</evidence>
<feature type="compositionally biased region" description="Basic and acidic residues" evidence="9">
    <location>
        <begin position="298"/>
        <end position="308"/>
    </location>
</feature>
<dbReference type="InterPro" id="IPR043128">
    <property type="entry name" value="Rev_trsase/Diguanyl_cyclase"/>
</dbReference>
<feature type="compositionally biased region" description="Polar residues" evidence="9">
    <location>
        <begin position="269"/>
        <end position="292"/>
    </location>
</feature>
<name>A0A1S2XEU5_CICAR</name>
<proteinExistence type="predicted"/>
<dbReference type="Gene3D" id="3.30.70.270">
    <property type="match status" value="1"/>
</dbReference>
<dbReference type="PaxDb" id="3827-XP_004488259.1"/>
<keyword evidence="12" id="KW-1185">Reference proteome</keyword>
<feature type="compositionally biased region" description="Polar residues" evidence="9">
    <location>
        <begin position="309"/>
        <end position="323"/>
    </location>
</feature>
<dbReference type="Pfam" id="PF03732">
    <property type="entry name" value="Retrotrans_gag"/>
    <property type="match status" value="1"/>
</dbReference>
<dbReference type="OrthoDB" id="1743130at2759"/>
<protein>
    <submittedName>
        <fullName evidence="13">Uncharacterized protein LOC101500384</fullName>
    </submittedName>
</protein>
<reference evidence="13" key="2">
    <citation type="submission" date="2025-08" db="UniProtKB">
        <authorList>
            <consortium name="RefSeq"/>
        </authorList>
    </citation>
    <scope>IDENTIFICATION</scope>
    <source>
        <tissue evidence="13">Etiolated seedlings</tissue>
    </source>
</reference>
<dbReference type="GO" id="GO:0004519">
    <property type="term" value="F:endonuclease activity"/>
    <property type="evidence" value="ECO:0007669"/>
    <property type="project" value="UniProtKB-KW"/>
</dbReference>
<accession>A0A1S2XEU5</accession>
<sequence>MPPKKKMENKVHALENRMSTLEVAIAEMRAQAAADQERLISLITQITPSKDMGDSVKQKGDGDSNHAKDEQIKKLIQKMQGKKLDEFRQSVKKIELPMFTGDDPAGWIARAEVYFRVQDTSPEIKVSLAQLCMEGSTIHFFKALVEDEIDLTWEVFKDALLERYGGLGDGSVFEQLSSLKQEGSVEEYIKEFERLVAQVGRLPEAQFVGYFIHGLHDGIRGRVRSLKALGPVSRAKLMNLARDVEAEVHEKGIGWNGPRDYGPKGSGSGFTYRSNPNFGTGSTQLGRAQNSDWVVVKGSKDGGEKEGNRSNQKFANRQDSQRSVLRDRGIRHISAHEIAERRQKNLSDTEEENGEGVELSIMSLAQIDNSSPREFGNVRTIKLEGRVQGIPLLVLVDSGATHNFISHKLVRSMGWPVEGTTPLNVKMGDGFKVVAQGVCRKLVLDLGSMTSTIDAWLFDLDGIDTVLGMSWLASIGGMWVDWAQKVLRFPIDSQWVELRGEGSEHKNQLALQSLLGRPKLRYRGMFLSARAQGEPKGLELSKPVNDSHLNPVLQIHELVAKYSKVFAEPQGLPPKRRQEHAIHLKKGAGAVNVRPYRYPYHHKNEIENQIRDLLLSGVIRPSQSAFSSPVILVKKKDGSWRMCVDYRALNKVTIPDKFPIPVIDELLDELYGAHYFSKLDLKSRYHQVRVKTEDVHKTAFRTHEGHYEYLVMPFGLMNAPSTFQALMNDIFKNLLRKYVLRRGSDGPR</sequence>
<evidence type="ECO:0000256" key="8">
    <source>
        <dbReference type="SAM" id="Coils"/>
    </source>
</evidence>
<evidence type="ECO:0000256" key="1">
    <source>
        <dbReference type="ARBA" id="ARBA00022670"/>
    </source>
</evidence>
<keyword evidence="3" id="KW-0548">Nucleotidyltransferase</keyword>
<dbReference type="CDD" id="cd00303">
    <property type="entry name" value="retropepsin_like"/>
    <property type="match status" value="1"/>
</dbReference>
<keyword evidence="7" id="KW-0695">RNA-directed DNA polymerase</keyword>
<feature type="compositionally biased region" description="Basic and acidic residues" evidence="9">
    <location>
        <begin position="51"/>
        <end position="69"/>
    </location>
</feature>
<evidence type="ECO:0000259" key="10">
    <source>
        <dbReference type="Pfam" id="PF00078"/>
    </source>
</evidence>
<keyword evidence="8" id="KW-0175">Coiled coil</keyword>
<dbReference type="PANTHER" id="PTHR24559:SF441">
    <property type="entry name" value="NUCLEOTIDYLTRANSFERASE, RIBONUCLEASE H"/>
    <property type="match status" value="1"/>
</dbReference>
<evidence type="ECO:0000256" key="3">
    <source>
        <dbReference type="ARBA" id="ARBA00022695"/>
    </source>
</evidence>
<dbReference type="GO" id="GO:0003964">
    <property type="term" value="F:RNA-directed DNA polymerase activity"/>
    <property type="evidence" value="ECO:0007669"/>
    <property type="project" value="UniProtKB-KW"/>
</dbReference>
<feature type="region of interest" description="Disordered" evidence="9">
    <location>
        <begin position="252"/>
        <end position="324"/>
    </location>
</feature>
<keyword evidence="2" id="KW-0808">Transferase</keyword>